<dbReference type="PROSITE" id="PS51900">
    <property type="entry name" value="CB"/>
    <property type="match status" value="1"/>
</dbReference>
<evidence type="ECO:0000313" key="7">
    <source>
        <dbReference type="EMBL" id="HIH33121.1"/>
    </source>
</evidence>
<dbReference type="Proteomes" id="UP000527315">
    <property type="component" value="Unassembled WGS sequence"/>
</dbReference>
<feature type="domain" description="Core-binding (CB)" evidence="6">
    <location>
        <begin position="20"/>
        <end position="98"/>
    </location>
</feature>
<dbReference type="EMBL" id="DUFJ01000061">
    <property type="protein sequence ID" value="HIH33121.1"/>
    <property type="molecule type" value="Genomic_DNA"/>
</dbReference>
<dbReference type="Pfam" id="PF13495">
    <property type="entry name" value="Phage_int_SAM_4"/>
    <property type="match status" value="1"/>
</dbReference>
<feature type="domain" description="Tyr recombinase" evidence="5">
    <location>
        <begin position="114"/>
        <end position="287"/>
    </location>
</feature>
<keyword evidence="1" id="KW-0229">DNA integration</keyword>
<dbReference type="AlphaFoldDB" id="A0A7J4KSW3"/>
<accession>A0A7J4KSW3</accession>
<dbReference type="Pfam" id="PF00589">
    <property type="entry name" value="Phage_integrase"/>
    <property type="match status" value="1"/>
</dbReference>
<evidence type="ECO:0000256" key="2">
    <source>
        <dbReference type="ARBA" id="ARBA00023125"/>
    </source>
</evidence>
<evidence type="ECO:0000256" key="3">
    <source>
        <dbReference type="ARBA" id="ARBA00023172"/>
    </source>
</evidence>
<evidence type="ECO:0000259" key="6">
    <source>
        <dbReference type="PROSITE" id="PS51900"/>
    </source>
</evidence>
<dbReference type="InterPro" id="IPR002104">
    <property type="entry name" value="Integrase_catalytic"/>
</dbReference>
<evidence type="ECO:0000256" key="4">
    <source>
        <dbReference type="PROSITE-ProRule" id="PRU01248"/>
    </source>
</evidence>
<gene>
    <name evidence="7" type="ORF">HA227_02605</name>
</gene>
<dbReference type="InterPro" id="IPR050090">
    <property type="entry name" value="Tyrosine_recombinase_XerCD"/>
</dbReference>
<proteinExistence type="predicted"/>
<dbReference type="GO" id="GO:0003677">
    <property type="term" value="F:DNA binding"/>
    <property type="evidence" value="ECO:0007669"/>
    <property type="project" value="UniProtKB-UniRule"/>
</dbReference>
<dbReference type="SUPFAM" id="SSF56349">
    <property type="entry name" value="DNA breaking-rejoining enzymes"/>
    <property type="match status" value="1"/>
</dbReference>
<dbReference type="PANTHER" id="PTHR30349:SF81">
    <property type="entry name" value="TYROSINE RECOMBINASE XERC"/>
    <property type="match status" value="1"/>
</dbReference>
<comment type="caution">
    <text evidence="7">The sequence shown here is derived from an EMBL/GenBank/DDBJ whole genome shotgun (WGS) entry which is preliminary data.</text>
</comment>
<keyword evidence="3" id="KW-0233">DNA recombination</keyword>
<evidence type="ECO:0000259" key="5">
    <source>
        <dbReference type="PROSITE" id="PS51898"/>
    </source>
</evidence>
<dbReference type="InterPro" id="IPR004107">
    <property type="entry name" value="Integrase_SAM-like_N"/>
</dbReference>
<dbReference type="InterPro" id="IPR011010">
    <property type="entry name" value="DNA_brk_join_enz"/>
</dbReference>
<dbReference type="InterPro" id="IPR044068">
    <property type="entry name" value="CB"/>
</dbReference>
<dbReference type="GO" id="GO:0015074">
    <property type="term" value="P:DNA integration"/>
    <property type="evidence" value="ECO:0007669"/>
    <property type="project" value="UniProtKB-KW"/>
</dbReference>
<dbReference type="Gene3D" id="1.10.443.10">
    <property type="entry name" value="Intergrase catalytic core"/>
    <property type="match status" value="1"/>
</dbReference>
<reference evidence="8" key="1">
    <citation type="journal article" date="2020" name="bioRxiv">
        <title>A rank-normalized archaeal taxonomy based on genome phylogeny resolves widespread incomplete and uneven classifications.</title>
        <authorList>
            <person name="Rinke C."/>
            <person name="Chuvochina M."/>
            <person name="Mussig A.J."/>
            <person name="Chaumeil P.-A."/>
            <person name="Waite D.W."/>
            <person name="Whitman W.B."/>
            <person name="Parks D.H."/>
            <person name="Hugenholtz P."/>
        </authorList>
    </citation>
    <scope>NUCLEOTIDE SEQUENCE [LARGE SCALE GENOMIC DNA]</scope>
</reference>
<dbReference type="InterPro" id="IPR010998">
    <property type="entry name" value="Integrase_recombinase_N"/>
</dbReference>
<organism evidence="7 8">
    <name type="scientific">Candidatus Iainarchaeum sp</name>
    <dbReference type="NCBI Taxonomy" id="3101447"/>
    <lineage>
        <taxon>Archaea</taxon>
        <taxon>Candidatus Iainarchaeota</taxon>
        <taxon>Candidatus Iainarchaeia</taxon>
        <taxon>Candidatus Iainarchaeales</taxon>
        <taxon>Candidatus Iainarchaeaceae</taxon>
        <taxon>Candidatus Iainarchaeum</taxon>
    </lineage>
</organism>
<sequence length="307" mass="34739">MQETEAPNGSAEKPASERIPELKKFKQELLVAGYSAQTIKMYETYARLFFEFAKKPAEQVERGDIISFIAEMKEKHNASNATMALALSALKFFFHTFLHRKIIEDIKVPKKAKKLPVVLTKEELKALFKATKHGRNRLILEFLYSTGCRVSEASKLKVDDLELEEGIARVKGGKGNKDRIIVLSKQWISEIKRYLKKKKKKSEFVFSKKNAKPISSDSIQRIVKEAAEKAGITKDVTPHKLRHSFATHLLESGENIRKIQELLGHSNLSTTQIYTQVTTAELKKVTSPLDAMGKKHAIKNASTEQQS</sequence>
<dbReference type="NCBIfam" id="NF040815">
    <property type="entry name" value="recomb_XerA_Arch"/>
    <property type="match status" value="1"/>
</dbReference>
<dbReference type="InterPro" id="IPR013762">
    <property type="entry name" value="Integrase-like_cat_sf"/>
</dbReference>
<protein>
    <submittedName>
        <fullName evidence="7">Tyrosine-type recombinase/integrase</fullName>
    </submittedName>
</protein>
<dbReference type="PANTHER" id="PTHR30349">
    <property type="entry name" value="PHAGE INTEGRASE-RELATED"/>
    <property type="match status" value="1"/>
</dbReference>
<name>A0A7J4KSW3_9ARCH</name>
<dbReference type="Gene3D" id="1.10.150.130">
    <property type="match status" value="1"/>
</dbReference>
<evidence type="ECO:0000313" key="8">
    <source>
        <dbReference type="Proteomes" id="UP000527315"/>
    </source>
</evidence>
<evidence type="ECO:0000256" key="1">
    <source>
        <dbReference type="ARBA" id="ARBA00022908"/>
    </source>
</evidence>
<keyword evidence="2 4" id="KW-0238">DNA-binding</keyword>
<dbReference type="GO" id="GO:0006310">
    <property type="term" value="P:DNA recombination"/>
    <property type="evidence" value="ECO:0007669"/>
    <property type="project" value="UniProtKB-KW"/>
</dbReference>
<dbReference type="PROSITE" id="PS51898">
    <property type="entry name" value="TYR_RECOMBINASE"/>
    <property type="match status" value="1"/>
</dbReference>